<keyword evidence="3" id="KW-1185">Reference proteome</keyword>
<protein>
    <recommendedName>
        <fullName evidence="4">Flagellar hook-length control protein FliK</fullName>
    </recommendedName>
</protein>
<dbReference type="Proteomes" id="UP001198830">
    <property type="component" value="Unassembled WGS sequence"/>
</dbReference>
<dbReference type="RefSeq" id="WP_228226528.1">
    <property type="nucleotide sequence ID" value="NZ_JAJGNP010000003.1"/>
</dbReference>
<organism evidence="2 3">
    <name type="scientific">Sphingobium soli</name>
    <dbReference type="NCBI Taxonomy" id="1591116"/>
    <lineage>
        <taxon>Bacteria</taxon>
        <taxon>Pseudomonadati</taxon>
        <taxon>Pseudomonadota</taxon>
        <taxon>Alphaproteobacteria</taxon>
        <taxon>Sphingomonadales</taxon>
        <taxon>Sphingomonadaceae</taxon>
        <taxon>Sphingobium</taxon>
    </lineage>
</organism>
<evidence type="ECO:0000256" key="1">
    <source>
        <dbReference type="SAM" id="MobiDB-lite"/>
    </source>
</evidence>
<dbReference type="EMBL" id="JAJGNP010000003">
    <property type="protein sequence ID" value="MCC4232227.1"/>
    <property type="molecule type" value="Genomic_DNA"/>
</dbReference>
<feature type="region of interest" description="Disordered" evidence="1">
    <location>
        <begin position="44"/>
        <end position="78"/>
    </location>
</feature>
<evidence type="ECO:0008006" key="4">
    <source>
        <dbReference type="Google" id="ProtNLM"/>
    </source>
</evidence>
<proteinExistence type="predicted"/>
<feature type="compositionally biased region" description="Polar residues" evidence="1">
    <location>
        <begin position="1"/>
        <end position="11"/>
    </location>
</feature>
<reference evidence="2 3" key="1">
    <citation type="submission" date="2021-10" db="EMBL/GenBank/DDBJ databases">
        <title>The diversity and Nitrogen Metabolism of Culturable Nitrate-Utilizing Bacteria Within the Oxygen Minimum Zone of the Changjiang (Yangtze River)Estuary.</title>
        <authorList>
            <person name="Zhang D."/>
            <person name="Zheng J."/>
            <person name="Liu S."/>
            <person name="He W."/>
        </authorList>
    </citation>
    <scope>NUCLEOTIDE SEQUENCE [LARGE SCALE GENOMIC DNA]</scope>
    <source>
        <strain evidence="2 3">FXH275-2</strain>
    </source>
</reference>
<evidence type="ECO:0000313" key="2">
    <source>
        <dbReference type="EMBL" id="MCC4232227.1"/>
    </source>
</evidence>
<gene>
    <name evidence="2" type="ORF">LL253_05905</name>
</gene>
<accession>A0ABS8H115</accession>
<sequence>MSAAIDSTTPQPVALRTGTGTRADTVAKDAAGSEAAENFRNLLARKTRNGGGEGKPLRKQKAADEAATPPAPAPAPAMTLALSPQTLGVAKHGSASGPSDDKVSQALAPQLQRTGEAQGAPVATSPAGAAVQDAASAQMWVQRMDAGAPSSASTHLSLPGDQWRAEHVRIDAQQGGLSVLIDLGADAQDRNEALKELEARLRARGLDATIRDGGAALR</sequence>
<name>A0ABS8H115_9SPHN</name>
<evidence type="ECO:0000313" key="3">
    <source>
        <dbReference type="Proteomes" id="UP001198830"/>
    </source>
</evidence>
<feature type="region of interest" description="Disordered" evidence="1">
    <location>
        <begin position="1"/>
        <end position="22"/>
    </location>
</feature>
<comment type="caution">
    <text evidence="2">The sequence shown here is derived from an EMBL/GenBank/DDBJ whole genome shotgun (WGS) entry which is preliminary data.</text>
</comment>